<dbReference type="InterPro" id="IPR052072">
    <property type="entry name" value="Vascular_dev_regulator"/>
</dbReference>
<comment type="caution">
    <text evidence="3">The sequence shown here is derived from an EMBL/GenBank/DDBJ whole genome shotgun (WGS) entry which is preliminary data.</text>
</comment>
<dbReference type="AlphaFoldDB" id="A0AAN8L0M4"/>
<gene>
    <name evidence="3" type="ORF">J4Q44_G00292650</name>
</gene>
<feature type="compositionally biased region" description="Basic and acidic residues" evidence="1">
    <location>
        <begin position="74"/>
        <end position="103"/>
    </location>
</feature>
<dbReference type="GO" id="GO:0005874">
    <property type="term" value="C:microtubule"/>
    <property type="evidence" value="ECO:0007669"/>
    <property type="project" value="TreeGrafter"/>
</dbReference>
<dbReference type="PANTHER" id="PTHR16027">
    <property type="entry name" value="DILUTE DOMAIN-CONTAINING PROTEIN YPR089W"/>
    <property type="match status" value="1"/>
</dbReference>
<evidence type="ECO:0000313" key="3">
    <source>
        <dbReference type="EMBL" id="KAK6301167.1"/>
    </source>
</evidence>
<dbReference type="SUPFAM" id="SSF54236">
    <property type="entry name" value="Ubiquitin-like"/>
    <property type="match status" value="1"/>
</dbReference>
<dbReference type="PROSITE" id="PS50200">
    <property type="entry name" value="RA"/>
    <property type="match status" value="1"/>
</dbReference>
<sequence>MHRMNADTADNYPASLSGRHQSTAPSCPVWVVTGPVIMFYGSSSTSGASMSLPSKSRLKRQSRTFTQVLYRTLSYRDRPPADHTSRDRRSITEPPDDRPHDDPAELSTQSSAPGVLKIFGDEICEGANYKSVLATPRSSAQELVKEALERYSLNKASAHSYVLCDVIGQ</sequence>
<dbReference type="GO" id="GO:0051020">
    <property type="term" value="F:GTPase binding"/>
    <property type="evidence" value="ECO:0007669"/>
    <property type="project" value="TreeGrafter"/>
</dbReference>
<feature type="domain" description="Ras-associating" evidence="2">
    <location>
        <begin position="112"/>
        <end position="169"/>
    </location>
</feature>
<evidence type="ECO:0000313" key="4">
    <source>
        <dbReference type="Proteomes" id="UP001356427"/>
    </source>
</evidence>
<protein>
    <recommendedName>
        <fullName evidence="2">Ras-associating domain-containing protein</fullName>
    </recommendedName>
</protein>
<dbReference type="Gene3D" id="3.10.20.90">
    <property type="entry name" value="Phosphatidylinositol 3-kinase Catalytic Subunit, Chain A, domain 1"/>
    <property type="match status" value="1"/>
</dbReference>
<dbReference type="GO" id="GO:0034446">
    <property type="term" value="P:substrate adhesion-dependent cell spreading"/>
    <property type="evidence" value="ECO:0007669"/>
    <property type="project" value="TreeGrafter"/>
</dbReference>
<dbReference type="InterPro" id="IPR029071">
    <property type="entry name" value="Ubiquitin-like_domsf"/>
</dbReference>
<feature type="region of interest" description="Disordered" evidence="1">
    <location>
        <begin position="69"/>
        <end position="111"/>
    </location>
</feature>
<name>A0AAN8L0M4_9TELE</name>
<reference evidence="3 4" key="1">
    <citation type="submission" date="2021-04" db="EMBL/GenBank/DDBJ databases">
        <authorList>
            <person name="De Guttry C."/>
            <person name="Zahm M."/>
            <person name="Klopp C."/>
            <person name="Cabau C."/>
            <person name="Louis A."/>
            <person name="Berthelot C."/>
            <person name="Parey E."/>
            <person name="Roest Crollius H."/>
            <person name="Montfort J."/>
            <person name="Robinson-Rechavi M."/>
            <person name="Bucao C."/>
            <person name="Bouchez O."/>
            <person name="Gislard M."/>
            <person name="Lluch J."/>
            <person name="Milhes M."/>
            <person name="Lampietro C."/>
            <person name="Lopez Roques C."/>
            <person name="Donnadieu C."/>
            <person name="Braasch I."/>
            <person name="Desvignes T."/>
            <person name="Postlethwait J."/>
            <person name="Bobe J."/>
            <person name="Wedekind C."/>
            <person name="Guiguen Y."/>
        </authorList>
    </citation>
    <scope>NUCLEOTIDE SEQUENCE [LARGE SCALE GENOMIC DNA]</scope>
    <source>
        <strain evidence="3">Cs_M1</strain>
        <tissue evidence="3">Blood</tissue>
    </source>
</reference>
<proteinExistence type="predicted"/>
<dbReference type="GO" id="GO:0001755">
    <property type="term" value="P:neural crest cell migration"/>
    <property type="evidence" value="ECO:0007669"/>
    <property type="project" value="TreeGrafter"/>
</dbReference>
<evidence type="ECO:0000256" key="1">
    <source>
        <dbReference type="SAM" id="MobiDB-lite"/>
    </source>
</evidence>
<organism evidence="3 4">
    <name type="scientific">Coregonus suidteri</name>
    <dbReference type="NCBI Taxonomy" id="861788"/>
    <lineage>
        <taxon>Eukaryota</taxon>
        <taxon>Metazoa</taxon>
        <taxon>Chordata</taxon>
        <taxon>Craniata</taxon>
        <taxon>Vertebrata</taxon>
        <taxon>Euteleostomi</taxon>
        <taxon>Actinopterygii</taxon>
        <taxon>Neopterygii</taxon>
        <taxon>Teleostei</taxon>
        <taxon>Protacanthopterygii</taxon>
        <taxon>Salmoniformes</taxon>
        <taxon>Salmonidae</taxon>
        <taxon>Coregoninae</taxon>
        <taxon>Coregonus</taxon>
    </lineage>
</organism>
<keyword evidence="4" id="KW-1185">Reference proteome</keyword>
<dbReference type="GO" id="GO:0007165">
    <property type="term" value="P:signal transduction"/>
    <property type="evidence" value="ECO:0007669"/>
    <property type="project" value="InterPro"/>
</dbReference>
<feature type="non-terminal residue" evidence="3">
    <location>
        <position position="169"/>
    </location>
</feature>
<evidence type="ECO:0000259" key="2">
    <source>
        <dbReference type="PROSITE" id="PS50200"/>
    </source>
</evidence>
<dbReference type="InterPro" id="IPR000159">
    <property type="entry name" value="RA_dom"/>
</dbReference>
<dbReference type="Pfam" id="PF00788">
    <property type="entry name" value="RA"/>
    <property type="match status" value="1"/>
</dbReference>
<feature type="region of interest" description="Disordered" evidence="1">
    <location>
        <begin position="1"/>
        <end position="25"/>
    </location>
</feature>
<dbReference type="PANTHER" id="PTHR16027:SF3">
    <property type="entry name" value="RAS-ASSOCIATING AND DILUTE DOMAIN-CONTAINING PROTEIN"/>
    <property type="match status" value="1"/>
</dbReference>
<dbReference type="EMBL" id="JAGTTL010000027">
    <property type="protein sequence ID" value="KAK6301167.1"/>
    <property type="molecule type" value="Genomic_DNA"/>
</dbReference>
<dbReference type="Proteomes" id="UP001356427">
    <property type="component" value="Unassembled WGS sequence"/>
</dbReference>
<accession>A0AAN8L0M4</accession>